<evidence type="ECO:0000259" key="5">
    <source>
        <dbReference type="PROSITE" id="PS50931"/>
    </source>
</evidence>
<feature type="domain" description="HTH lysR-type" evidence="5">
    <location>
        <begin position="1"/>
        <end position="58"/>
    </location>
</feature>
<evidence type="ECO:0000256" key="2">
    <source>
        <dbReference type="ARBA" id="ARBA00023015"/>
    </source>
</evidence>
<keyword evidence="7" id="KW-1185">Reference proteome</keyword>
<keyword evidence="2" id="KW-0805">Transcription regulation</keyword>
<dbReference type="InterPro" id="IPR036390">
    <property type="entry name" value="WH_DNA-bd_sf"/>
</dbReference>
<accession>A0ABS5F9U7</accession>
<dbReference type="InterPro" id="IPR005119">
    <property type="entry name" value="LysR_subst-bd"/>
</dbReference>
<reference evidence="7" key="1">
    <citation type="journal article" date="2021" name="Syst. Appl. Microbiol.">
        <title>Roseomonas hellenica sp. nov., isolated from roots of wild-growing Alkanna tinctoria.</title>
        <authorList>
            <person name="Rat A."/>
            <person name="Naranjo H.D."/>
            <person name="Lebbe L."/>
            <person name="Cnockaert M."/>
            <person name="Krigas N."/>
            <person name="Grigoriadou K."/>
            <person name="Maloupa E."/>
            <person name="Willems A."/>
        </authorList>
    </citation>
    <scope>NUCLEOTIDE SEQUENCE [LARGE SCALE GENOMIC DNA]</scope>
    <source>
        <strain evidence="7">LMG 31523</strain>
    </source>
</reference>
<dbReference type="Proteomes" id="UP001196870">
    <property type="component" value="Unassembled WGS sequence"/>
</dbReference>
<evidence type="ECO:0000256" key="3">
    <source>
        <dbReference type="ARBA" id="ARBA00023125"/>
    </source>
</evidence>
<evidence type="ECO:0000256" key="1">
    <source>
        <dbReference type="ARBA" id="ARBA00009437"/>
    </source>
</evidence>
<protein>
    <submittedName>
        <fullName evidence="6">LysR family transcriptional regulator</fullName>
    </submittedName>
</protein>
<evidence type="ECO:0000256" key="4">
    <source>
        <dbReference type="ARBA" id="ARBA00023163"/>
    </source>
</evidence>
<organism evidence="6 7">
    <name type="scientific">Plastoroseomonas hellenica</name>
    <dbReference type="NCBI Taxonomy" id="2687306"/>
    <lineage>
        <taxon>Bacteria</taxon>
        <taxon>Pseudomonadati</taxon>
        <taxon>Pseudomonadota</taxon>
        <taxon>Alphaproteobacteria</taxon>
        <taxon>Acetobacterales</taxon>
        <taxon>Acetobacteraceae</taxon>
        <taxon>Plastoroseomonas</taxon>
    </lineage>
</organism>
<gene>
    <name evidence="6" type="ORF">GXW71_33630</name>
</gene>
<dbReference type="RefSeq" id="WP_211858289.1">
    <property type="nucleotide sequence ID" value="NZ_JAAGBB010000100.1"/>
</dbReference>
<comment type="caution">
    <text evidence="6">The sequence shown here is derived from an EMBL/GenBank/DDBJ whole genome shotgun (WGS) entry which is preliminary data.</text>
</comment>
<dbReference type="PANTHER" id="PTHR30126:SF94">
    <property type="entry name" value="LYSR FAMILY TRANSCRIPTIONAL REGULATOR"/>
    <property type="match status" value="1"/>
</dbReference>
<keyword evidence="4" id="KW-0804">Transcription</keyword>
<dbReference type="Pfam" id="PF00126">
    <property type="entry name" value="HTH_1"/>
    <property type="match status" value="1"/>
</dbReference>
<dbReference type="PANTHER" id="PTHR30126">
    <property type="entry name" value="HTH-TYPE TRANSCRIPTIONAL REGULATOR"/>
    <property type="match status" value="1"/>
</dbReference>
<evidence type="ECO:0000313" key="7">
    <source>
        <dbReference type="Proteomes" id="UP001196870"/>
    </source>
</evidence>
<dbReference type="PROSITE" id="PS50931">
    <property type="entry name" value="HTH_LYSR"/>
    <property type="match status" value="1"/>
</dbReference>
<dbReference type="SUPFAM" id="SSF53850">
    <property type="entry name" value="Periplasmic binding protein-like II"/>
    <property type="match status" value="1"/>
</dbReference>
<dbReference type="EMBL" id="JAAGBB010000100">
    <property type="protein sequence ID" value="MBR0669339.1"/>
    <property type="molecule type" value="Genomic_DNA"/>
</dbReference>
<dbReference type="Gene3D" id="3.40.190.290">
    <property type="match status" value="1"/>
</dbReference>
<dbReference type="SUPFAM" id="SSF46785">
    <property type="entry name" value="Winged helix' DNA-binding domain"/>
    <property type="match status" value="1"/>
</dbReference>
<dbReference type="Pfam" id="PF03466">
    <property type="entry name" value="LysR_substrate"/>
    <property type="match status" value="1"/>
</dbReference>
<dbReference type="InterPro" id="IPR000847">
    <property type="entry name" value="LysR_HTH_N"/>
</dbReference>
<keyword evidence="3" id="KW-0238">DNA-binding</keyword>
<dbReference type="PRINTS" id="PR00039">
    <property type="entry name" value="HTHLYSR"/>
</dbReference>
<name>A0ABS5F9U7_9PROT</name>
<dbReference type="InterPro" id="IPR036388">
    <property type="entry name" value="WH-like_DNA-bd_sf"/>
</dbReference>
<sequence>MAIKHLKTLIMIAECGGFSAAAERLFITQSAVSLQMKALEEEWRVTLFDRKTRPPVLNRQGWMLVRRARIVVEQYDALKAAAGAPASELIGSLRIGVVPSAATDLLPDVLLRLRHAHPGLTTRAESGLSAELLFKVGQGRLDAAVVTEPDRLDVGMVADLVRQEELKLFAHQDLVLPDLDNMLSTRPFIRFSNAMGVGRIVDEALRSRGIKVNAILELDSIEAILGMVHLGLGIAIIPEHSTSRRLAGPLRELSLVPPITRNLVLVARREQAEQPAIGILSETFRSVAGREVGTGPEPR</sequence>
<evidence type="ECO:0000313" key="6">
    <source>
        <dbReference type="EMBL" id="MBR0669339.1"/>
    </source>
</evidence>
<comment type="similarity">
    <text evidence="1">Belongs to the LysR transcriptional regulatory family.</text>
</comment>
<dbReference type="Gene3D" id="1.10.10.10">
    <property type="entry name" value="Winged helix-like DNA-binding domain superfamily/Winged helix DNA-binding domain"/>
    <property type="match status" value="1"/>
</dbReference>
<proteinExistence type="inferred from homology"/>